<proteinExistence type="predicted"/>
<gene>
    <name evidence="2" type="ORF">E3N88_07245</name>
</gene>
<reference evidence="2 3" key="1">
    <citation type="submission" date="2019-05" db="EMBL/GenBank/DDBJ databases">
        <title>Mikania micrantha, genome provides insights into the molecular mechanism of rapid growth.</title>
        <authorList>
            <person name="Liu B."/>
        </authorList>
    </citation>
    <scope>NUCLEOTIDE SEQUENCE [LARGE SCALE GENOMIC DNA]</scope>
    <source>
        <strain evidence="2">NLD-2019</strain>
        <tissue evidence="2">Leaf</tissue>
    </source>
</reference>
<evidence type="ECO:0000313" key="2">
    <source>
        <dbReference type="EMBL" id="KAD6796349.1"/>
    </source>
</evidence>
<feature type="region of interest" description="Disordered" evidence="1">
    <location>
        <begin position="30"/>
        <end position="74"/>
    </location>
</feature>
<evidence type="ECO:0000313" key="3">
    <source>
        <dbReference type="Proteomes" id="UP000326396"/>
    </source>
</evidence>
<sequence length="145" mass="16258">MSAPRRRGKRLEPFDRPNSSTAIVAVAALLHRPTRRRRPAPPPYSPSQTCSTALLHRCRRRRPTPPLSSSQTYSTDRDWLERGFDRGAWPEPTADCFSSTAIVTVPSSRSFDQTLGFLLAAVRVCSTSSPPPWGFSPPRLVEDRR</sequence>
<dbReference type="EMBL" id="SZYD01000003">
    <property type="protein sequence ID" value="KAD6796349.1"/>
    <property type="molecule type" value="Genomic_DNA"/>
</dbReference>
<keyword evidence="3" id="KW-1185">Reference proteome</keyword>
<name>A0A5N6PTV7_9ASTR</name>
<comment type="caution">
    <text evidence="2">The sequence shown here is derived from an EMBL/GenBank/DDBJ whole genome shotgun (WGS) entry which is preliminary data.</text>
</comment>
<organism evidence="2 3">
    <name type="scientific">Mikania micrantha</name>
    <name type="common">bitter vine</name>
    <dbReference type="NCBI Taxonomy" id="192012"/>
    <lineage>
        <taxon>Eukaryota</taxon>
        <taxon>Viridiplantae</taxon>
        <taxon>Streptophyta</taxon>
        <taxon>Embryophyta</taxon>
        <taxon>Tracheophyta</taxon>
        <taxon>Spermatophyta</taxon>
        <taxon>Magnoliopsida</taxon>
        <taxon>eudicotyledons</taxon>
        <taxon>Gunneridae</taxon>
        <taxon>Pentapetalae</taxon>
        <taxon>asterids</taxon>
        <taxon>campanulids</taxon>
        <taxon>Asterales</taxon>
        <taxon>Asteraceae</taxon>
        <taxon>Asteroideae</taxon>
        <taxon>Heliantheae alliance</taxon>
        <taxon>Eupatorieae</taxon>
        <taxon>Mikania</taxon>
    </lineage>
</organism>
<accession>A0A5N6PTV7</accession>
<protein>
    <submittedName>
        <fullName evidence="2">Uncharacterized protein</fullName>
    </submittedName>
</protein>
<evidence type="ECO:0000256" key="1">
    <source>
        <dbReference type="SAM" id="MobiDB-lite"/>
    </source>
</evidence>
<dbReference type="Proteomes" id="UP000326396">
    <property type="component" value="Linkage Group LG11"/>
</dbReference>
<dbReference type="AlphaFoldDB" id="A0A5N6PTV7"/>